<keyword evidence="1" id="KW-0472">Membrane</keyword>
<feature type="transmembrane region" description="Helical" evidence="1">
    <location>
        <begin position="134"/>
        <end position="151"/>
    </location>
</feature>
<keyword evidence="1" id="KW-1133">Transmembrane helix</keyword>
<organism evidence="2 3">
    <name type="scientific">Gandjariella thermophila</name>
    <dbReference type="NCBI Taxonomy" id="1931992"/>
    <lineage>
        <taxon>Bacteria</taxon>
        <taxon>Bacillati</taxon>
        <taxon>Actinomycetota</taxon>
        <taxon>Actinomycetes</taxon>
        <taxon>Pseudonocardiales</taxon>
        <taxon>Pseudonocardiaceae</taxon>
        <taxon>Gandjariella</taxon>
    </lineage>
</organism>
<accession>A0A4D4J1E8</accession>
<feature type="transmembrane region" description="Helical" evidence="1">
    <location>
        <begin position="158"/>
        <end position="176"/>
    </location>
</feature>
<evidence type="ECO:0000313" key="2">
    <source>
        <dbReference type="EMBL" id="GDY28469.1"/>
    </source>
</evidence>
<keyword evidence="3" id="KW-1185">Reference proteome</keyword>
<dbReference type="InterPro" id="IPR046862">
    <property type="entry name" value="Rhomboid_2"/>
</dbReference>
<evidence type="ECO:0000313" key="3">
    <source>
        <dbReference type="Proteomes" id="UP000298860"/>
    </source>
</evidence>
<dbReference type="AlphaFoldDB" id="A0A4D4J1E8"/>
<feature type="transmembrane region" description="Helical" evidence="1">
    <location>
        <begin position="61"/>
        <end position="88"/>
    </location>
</feature>
<keyword evidence="1" id="KW-0812">Transmembrane</keyword>
<evidence type="ECO:0000256" key="1">
    <source>
        <dbReference type="SAM" id="Phobius"/>
    </source>
</evidence>
<dbReference type="Pfam" id="PF20401">
    <property type="entry name" value="Rhomboid_2"/>
    <property type="match status" value="1"/>
</dbReference>
<name>A0A4D4J1E8_9PSEU</name>
<dbReference type="EMBL" id="BJFL01000001">
    <property type="protein sequence ID" value="GDY28469.1"/>
    <property type="molecule type" value="Genomic_DNA"/>
</dbReference>
<comment type="caution">
    <text evidence="2">The sequence shown here is derived from an EMBL/GenBank/DDBJ whole genome shotgun (WGS) entry which is preliminary data.</text>
</comment>
<feature type="transmembrane region" description="Helical" evidence="1">
    <location>
        <begin position="21"/>
        <end position="41"/>
    </location>
</feature>
<reference evidence="3" key="1">
    <citation type="submission" date="2019-04" db="EMBL/GenBank/DDBJ databases">
        <title>Draft genome sequence of Pseudonocardiaceae bacterium SL3-2-4.</title>
        <authorList>
            <person name="Ningsih F."/>
            <person name="Yokota A."/>
            <person name="Sakai Y."/>
            <person name="Nanatani K."/>
            <person name="Yabe S."/>
            <person name="Oetari A."/>
            <person name="Sjamsuridzal W."/>
        </authorList>
    </citation>
    <scope>NUCLEOTIDE SEQUENCE [LARGE SCALE GENOMIC DNA]</scope>
    <source>
        <strain evidence="3">SL3-2-4</strain>
    </source>
</reference>
<protein>
    <submittedName>
        <fullName evidence="2">Uncharacterized protein</fullName>
    </submittedName>
</protein>
<sequence>MRFRGGLTRWVPLPTTTPFTFWYLLTLLATTVVLRSVTAPVARRLLAAASTDAHNLQRHPLLSLVASALWLGDTHWLPYVLIFAVAIAPLERRIGAGWTAVVFASGHVVATLVTELPVLWAITAHVLPGAAGRWVDVGVSYGFFCTAGALTNGLSRQAHSWTIAGLYAVITALYLVSGPAELSSAVTFAGHLVATHVGMLCWRPWLRRRGWPPSGPGVVVAARQP</sequence>
<dbReference type="Proteomes" id="UP000298860">
    <property type="component" value="Unassembled WGS sequence"/>
</dbReference>
<feature type="transmembrane region" description="Helical" evidence="1">
    <location>
        <begin position="100"/>
        <end position="122"/>
    </location>
</feature>
<proteinExistence type="predicted"/>
<gene>
    <name evidence="2" type="ORF">GTS_01020</name>
</gene>